<protein>
    <submittedName>
        <fullName evidence="4">Aldehyde reductase</fullName>
    </submittedName>
</protein>
<keyword evidence="1" id="KW-0560">Oxidoreductase</keyword>
<evidence type="ECO:0000256" key="1">
    <source>
        <dbReference type="ARBA" id="ARBA00023002"/>
    </source>
</evidence>
<dbReference type="Gene3D" id="3.40.50.720">
    <property type="entry name" value="NAD(P)-binding Rossmann-like Domain"/>
    <property type="match status" value="1"/>
</dbReference>
<evidence type="ECO:0000313" key="4">
    <source>
        <dbReference type="EMBL" id="URQ63642.1"/>
    </source>
</evidence>
<dbReference type="InterPro" id="IPR050425">
    <property type="entry name" value="NAD(P)_dehydrat-like"/>
</dbReference>
<dbReference type="GO" id="GO:0016616">
    <property type="term" value="F:oxidoreductase activity, acting on the CH-OH group of donors, NAD or NADP as acceptor"/>
    <property type="evidence" value="ECO:0007669"/>
    <property type="project" value="TreeGrafter"/>
</dbReference>
<dbReference type="CDD" id="cd05227">
    <property type="entry name" value="AR_SDR_e"/>
    <property type="match status" value="1"/>
</dbReference>
<dbReference type="FunFam" id="3.40.50.720:FF:000336">
    <property type="entry name" value="Aldehyde reductase"/>
    <property type="match status" value="1"/>
</dbReference>
<dbReference type="SUPFAM" id="SSF51735">
    <property type="entry name" value="NAD(P)-binding Rossmann-fold domains"/>
    <property type="match status" value="1"/>
</dbReference>
<comment type="similarity">
    <text evidence="2">Belongs to the NAD(P)-dependent epimerase/dehydratase family. Dihydroflavonol-4-reductase subfamily.</text>
</comment>
<name>A0A9Q8U0J2_9GAMM</name>
<proteinExistence type="inferred from homology"/>
<keyword evidence="5" id="KW-1185">Reference proteome</keyword>
<dbReference type="PANTHER" id="PTHR10366">
    <property type="entry name" value="NAD DEPENDENT EPIMERASE/DEHYDRATASE"/>
    <property type="match status" value="1"/>
</dbReference>
<dbReference type="AlphaFoldDB" id="A0A9Q8U0J2"/>
<evidence type="ECO:0000256" key="2">
    <source>
        <dbReference type="ARBA" id="ARBA00023445"/>
    </source>
</evidence>
<feature type="domain" description="NAD-dependent epimerase/dehydratase" evidence="3">
    <location>
        <begin position="4"/>
        <end position="238"/>
    </location>
</feature>
<accession>A0A9Q8U0J2</accession>
<evidence type="ECO:0000313" key="5">
    <source>
        <dbReference type="Proteomes" id="UP001056381"/>
    </source>
</evidence>
<reference evidence="4" key="1">
    <citation type="submission" date="2022-05" db="EMBL/GenBank/DDBJ databases">
        <title>Single-amplified genomics reveal most streamlined microbe among free-living bacteria.</title>
        <authorList>
            <person name="Roda-Garcia J."/>
            <person name="Haro-Moreno J.M."/>
            <person name="Rodriguez-Valera F."/>
            <person name="Almagro-Moreno S."/>
            <person name="Lopez-Perez M."/>
        </authorList>
    </citation>
    <scope>NUCLEOTIDE SEQUENCE</scope>
    <source>
        <strain evidence="4">TMED112-D2-2</strain>
    </source>
</reference>
<gene>
    <name evidence="4" type="ORF">M9B40_02450</name>
</gene>
<dbReference type="Proteomes" id="UP001056381">
    <property type="component" value="Chromosome"/>
</dbReference>
<dbReference type="PANTHER" id="PTHR10366:SF564">
    <property type="entry name" value="STEROL-4-ALPHA-CARBOXYLATE 3-DEHYDROGENASE, DECARBOXYLATING"/>
    <property type="match status" value="1"/>
</dbReference>
<dbReference type="Pfam" id="PF01370">
    <property type="entry name" value="Epimerase"/>
    <property type="match status" value="1"/>
</dbReference>
<organism evidence="4 5">
    <name type="scientific">SAR86 cluster bacterium</name>
    <dbReference type="NCBI Taxonomy" id="2030880"/>
    <lineage>
        <taxon>Bacteria</taxon>
        <taxon>Pseudomonadati</taxon>
        <taxon>Pseudomonadota</taxon>
        <taxon>Gammaproteobacteria</taxon>
        <taxon>SAR86 cluster</taxon>
    </lineage>
</organism>
<dbReference type="InterPro" id="IPR036291">
    <property type="entry name" value="NAD(P)-bd_dom_sf"/>
</dbReference>
<dbReference type="InterPro" id="IPR001509">
    <property type="entry name" value="Epimerase_deHydtase"/>
</dbReference>
<evidence type="ECO:0000259" key="3">
    <source>
        <dbReference type="Pfam" id="PF01370"/>
    </source>
</evidence>
<dbReference type="EMBL" id="CP097966">
    <property type="protein sequence ID" value="URQ63642.1"/>
    <property type="molecule type" value="Genomic_DNA"/>
</dbReference>
<sequence length="333" mass="36644">MKKVFISGISGYIAMHCAQQLLEKGYSINATVRDTKKIDPIKKALKDLSLDVSKIDFFEADLLSDQNWEDAMTGCEDVLHVASPYPLAQPKDENDLIKPAVEGTERVVSLALKQNVRKIVLTSSVAAISSGHTKKQFSEEDWSKVDEPIPAYPKSKALAEKKAWDLINKSNKKTKLTVINPAGVIGPSLTSEVSSTQLIISGLVNGKIPINLPIHIGYVDVRDVALAHVKALESTKSDGERIILSNTELWTKDVSKILRENGYNAPRFSASVGVAKFLSNFIPILKPSRRFFGKAMTKNSTKAEDILGIKYIDISKSIIDEVESLKRFGKFSG</sequence>